<dbReference type="GO" id="GO:0003729">
    <property type="term" value="F:mRNA binding"/>
    <property type="evidence" value="ECO:0007669"/>
    <property type="project" value="TreeGrafter"/>
</dbReference>
<dbReference type="PANTHER" id="PTHR16290:SF0">
    <property type="entry name" value="DECAPPING PROTEIN 1, ISOFORM A"/>
    <property type="match status" value="1"/>
</dbReference>
<evidence type="ECO:0000313" key="6">
    <source>
        <dbReference type="Proteomes" id="UP000276776"/>
    </source>
</evidence>
<dbReference type="GO" id="GO:0006397">
    <property type="term" value="P:mRNA processing"/>
    <property type="evidence" value="ECO:0007669"/>
    <property type="project" value="UniProtKB-KW"/>
</dbReference>
<reference evidence="7" key="1">
    <citation type="submission" date="2016-04" db="UniProtKB">
        <authorList>
            <consortium name="WormBaseParasite"/>
        </authorList>
    </citation>
    <scope>IDENTIFICATION</scope>
</reference>
<dbReference type="OMA" id="HLMQTDD"/>
<dbReference type="InterPro" id="IPR010334">
    <property type="entry name" value="Dcp1"/>
</dbReference>
<comment type="similarity">
    <text evidence="2">Belongs to the DCP1 family.</text>
</comment>
<dbReference type="GO" id="GO:0000932">
    <property type="term" value="C:P-body"/>
    <property type="evidence" value="ECO:0007669"/>
    <property type="project" value="TreeGrafter"/>
</dbReference>
<dbReference type="Pfam" id="PF06058">
    <property type="entry name" value="DCP1"/>
    <property type="match status" value="1"/>
</dbReference>
<dbReference type="PANTHER" id="PTHR16290">
    <property type="entry name" value="TRANSCRIPTION FACTOR SMIF DECAPPING ENZYME DCP1"/>
    <property type="match status" value="1"/>
</dbReference>
<evidence type="ECO:0000256" key="2">
    <source>
        <dbReference type="ARBA" id="ARBA00008778"/>
    </source>
</evidence>
<keyword evidence="4" id="KW-0507">mRNA processing</keyword>
<dbReference type="AlphaFoldDB" id="A0A0N5CZ57"/>
<accession>A0A0N5CZ57</accession>
<dbReference type="Gene3D" id="6.10.140.2030">
    <property type="match status" value="1"/>
</dbReference>
<reference evidence="5 6" key="2">
    <citation type="submission" date="2018-11" db="EMBL/GenBank/DDBJ databases">
        <authorList>
            <consortium name="Pathogen Informatics"/>
        </authorList>
    </citation>
    <scope>NUCLEOTIDE SEQUENCE [LARGE SCALE GENOMIC DNA]</scope>
</reference>
<dbReference type="GO" id="GO:0031087">
    <property type="term" value="P:deadenylation-independent decapping of nuclear-transcribed mRNA"/>
    <property type="evidence" value="ECO:0007669"/>
    <property type="project" value="TreeGrafter"/>
</dbReference>
<dbReference type="OrthoDB" id="440673at2759"/>
<sequence>MGDAILAKKKPLSIDEMNLNSIQRLDPCAVSIIDKTAHAALYHFNKSKTEWVKTTVEGPLFLYKRADKPLHSLMIANRQSLMDHIEPIIPSLQFFLETPYIFINTQENDIRGFWFFDEVDCVRFYKVLIKLTSMSSPLKFATDSNKTAAGPEQNGCSSRSVFNANKSNADVGTTQMPTVLQQLLSDQSARKLPMVPITGALSADQIEHQFLFGVDKNTNNVLESKERIQIAQETQKYPSSSGAHDHYETLSHLLGNLSPSFLDSSVEITSEHSATGKKDVDVVKVKDKSASSPIVPLTKGQLLNALEELLKDDDFLTRLHCAYLKNINVRLGLRD</sequence>
<dbReference type="STRING" id="103827.A0A0N5CZ57"/>
<proteinExistence type="inferred from homology"/>
<dbReference type="Gene3D" id="2.30.29.30">
    <property type="entry name" value="Pleckstrin-homology domain (PH domain)/Phosphotyrosine-binding domain (PTB)"/>
    <property type="match status" value="1"/>
</dbReference>
<name>A0A0N5CZ57_THECL</name>
<evidence type="ECO:0000313" key="5">
    <source>
        <dbReference type="EMBL" id="VDN03029.1"/>
    </source>
</evidence>
<evidence type="ECO:0000313" key="7">
    <source>
        <dbReference type="WBParaSite" id="TCLT_0000575801-mRNA-1"/>
    </source>
</evidence>
<dbReference type="WBParaSite" id="TCLT_0000575801-mRNA-1">
    <property type="protein sequence ID" value="TCLT_0000575801-mRNA-1"/>
    <property type="gene ID" value="TCLT_0000575801"/>
</dbReference>
<keyword evidence="3" id="KW-0963">Cytoplasm</keyword>
<evidence type="ECO:0000256" key="4">
    <source>
        <dbReference type="ARBA" id="ARBA00022664"/>
    </source>
</evidence>
<dbReference type="GO" id="GO:0000290">
    <property type="term" value="P:deadenylation-dependent decapping of nuclear-transcribed mRNA"/>
    <property type="evidence" value="ECO:0007669"/>
    <property type="project" value="InterPro"/>
</dbReference>
<dbReference type="SUPFAM" id="SSF50729">
    <property type="entry name" value="PH domain-like"/>
    <property type="match status" value="1"/>
</dbReference>
<organism evidence="7">
    <name type="scientific">Thelazia callipaeda</name>
    <name type="common">Oriental eyeworm</name>
    <name type="synonym">Parasitic nematode</name>
    <dbReference type="NCBI Taxonomy" id="103827"/>
    <lineage>
        <taxon>Eukaryota</taxon>
        <taxon>Metazoa</taxon>
        <taxon>Ecdysozoa</taxon>
        <taxon>Nematoda</taxon>
        <taxon>Chromadorea</taxon>
        <taxon>Rhabditida</taxon>
        <taxon>Spirurina</taxon>
        <taxon>Spiruromorpha</taxon>
        <taxon>Thelazioidea</taxon>
        <taxon>Thelaziidae</taxon>
        <taxon>Thelazia</taxon>
    </lineage>
</organism>
<dbReference type="CDD" id="cd09804">
    <property type="entry name" value="Dcp1"/>
    <property type="match status" value="1"/>
</dbReference>
<evidence type="ECO:0000256" key="3">
    <source>
        <dbReference type="ARBA" id="ARBA00022490"/>
    </source>
</evidence>
<gene>
    <name evidence="5" type="ORF">TCLT_LOCUS5747</name>
</gene>
<dbReference type="Proteomes" id="UP000276776">
    <property type="component" value="Unassembled WGS sequence"/>
</dbReference>
<comment type="subcellular location">
    <subcellularLocation>
        <location evidence="1">Cytoplasm</location>
    </subcellularLocation>
</comment>
<dbReference type="EMBL" id="UYYF01004360">
    <property type="protein sequence ID" value="VDN03029.1"/>
    <property type="molecule type" value="Genomic_DNA"/>
</dbReference>
<evidence type="ECO:0000256" key="1">
    <source>
        <dbReference type="ARBA" id="ARBA00004496"/>
    </source>
</evidence>
<dbReference type="InterPro" id="IPR011993">
    <property type="entry name" value="PH-like_dom_sf"/>
</dbReference>
<dbReference type="GO" id="GO:0008047">
    <property type="term" value="F:enzyme activator activity"/>
    <property type="evidence" value="ECO:0007669"/>
    <property type="project" value="InterPro"/>
</dbReference>
<protein>
    <submittedName>
        <fullName evidence="7">mRNA_decap_C domain-containing protein</fullName>
    </submittedName>
</protein>
<keyword evidence="6" id="KW-1185">Reference proteome</keyword>